<dbReference type="GO" id="GO:0016788">
    <property type="term" value="F:hydrolase activity, acting on ester bonds"/>
    <property type="evidence" value="ECO:0007669"/>
    <property type="project" value="UniProtKB-UniRule"/>
</dbReference>
<dbReference type="CDD" id="cd16964">
    <property type="entry name" value="YqgF"/>
    <property type="match status" value="1"/>
</dbReference>
<feature type="domain" description="YqgF/RNase H-like" evidence="6">
    <location>
        <begin position="2"/>
        <end position="102"/>
    </location>
</feature>
<evidence type="ECO:0000256" key="1">
    <source>
        <dbReference type="ARBA" id="ARBA00022490"/>
    </source>
</evidence>
<dbReference type="InterPro" id="IPR012337">
    <property type="entry name" value="RNaseH-like_sf"/>
</dbReference>
<comment type="similarity">
    <text evidence="5">Belongs to the YqgF HJR family.</text>
</comment>
<accession>H5SQZ3</accession>
<name>H5SQZ3_ACEAU</name>
<sequence>MGRILGIDFGDKRLGLALSDESYTLASPLAVYERKDLQSDLKFLSDLVSRYQITEIVLGLPVTMDGSLGPKAQQVLEFQKLLEEHVKIPVSTFDERLTTAEAERVLLQADLSRKKRKARRDALAAVLILQGYLQTKPTPPAPPL</sequence>
<dbReference type="PANTHER" id="PTHR33317">
    <property type="entry name" value="POLYNUCLEOTIDYL TRANSFERASE, RIBONUCLEASE H-LIKE SUPERFAMILY PROTEIN"/>
    <property type="match status" value="1"/>
</dbReference>
<comment type="subcellular location">
    <subcellularLocation>
        <location evidence="5">Cytoplasm</location>
    </subcellularLocation>
</comment>
<dbReference type="EC" id="3.1.-.-" evidence="5"/>
<reference evidence="7" key="2">
    <citation type="journal article" date="2012" name="PLoS ONE">
        <title>A Deeply Branching Thermophilic Bacterium with an Ancient Acetyl-CoA Pathway Dominates a Subsurface Ecosystem.</title>
        <authorList>
            <person name="Takami H."/>
            <person name="Noguchi H."/>
            <person name="Takaki Y."/>
            <person name="Uchiyama I."/>
            <person name="Toyoda A."/>
            <person name="Nishi S."/>
            <person name="Chee G.-J."/>
            <person name="Arai W."/>
            <person name="Nunoura T."/>
            <person name="Itoh T."/>
            <person name="Hattori M."/>
            <person name="Takai K."/>
        </authorList>
    </citation>
    <scope>NUCLEOTIDE SEQUENCE</scope>
</reference>
<dbReference type="AlphaFoldDB" id="H5SQZ3"/>
<dbReference type="GO" id="GO:0004518">
    <property type="term" value="F:nuclease activity"/>
    <property type="evidence" value="ECO:0007669"/>
    <property type="project" value="UniProtKB-KW"/>
</dbReference>
<dbReference type="GO" id="GO:0000967">
    <property type="term" value="P:rRNA 5'-end processing"/>
    <property type="evidence" value="ECO:0007669"/>
    <property type="project" value="UniProtKB-UniRule"/>
</dbReference>
<reference evidence="7" key="1">
    <citation type="journal article" date="2005" name="Environ. Microbiol.">
        <title>Genetic and functional properties of uncultivated thermophilic crenarchaeotes from a subsurface gold mine as revealed by analysis of genome fragments.</title>
        <authorList>
            <person name="Nunoura T."/>
            <person name="Hirayama H."/>
            <person name="Takami H."/>
            <person name="Oida H."/>
            <person name="Nishi S."/>
            <person name="Shimamura S."/>
            <person name="Suzuki Y."/>
            <person name="Inagaki F."/>
            <person name="Takai K."/>
            <person name="Nealson K.H."/>
            <person name="Horikoshi K."/>
        </authorList>
    </citation>
    <scope>NUCLEOTIDE SEQUENCE</scope>
</reference>
<dbReference type="Pfam" id="PF03652">
    <property type="entry name" value="RuvX"/>
    <property type="match status" value="1"/>
</dbReference>
<keyword evidence="2 5" id="KW-0690">Ribosome biogenesis</keyword>
<evidence type="ECO:0000256" key="3">
    <source>
        <dbReference type="ARBA" id="ARBA00022722"/>
    </source>
</evidence>
<dbReference type="EMBL" id="AP011801">
    <property type="protein sequence ID" value="BAL58510.1"/>
    <property type="molecule type" value="Genomic_DNA"/>
</dbReference>
<dbReference type="GO" id="GO:0005829">
    <property type="term" value="C:cytosol"/>
    <property type="evidence" value="ECO:0007669"/>
    <property type="project" value="TreeGrafter"/>
</dbReference>
<comment type="function">
    <text evidence="5">Could be a nuclease involved in processing of the 5'-end of pre-16S rRNA.</text>
</comment>
<evidence type="ECO:0000259" key="6">
    <source>
        <dbReference type="SMART" id="SM00732"/>
    </source>
</evidence>
<keyword evidence="4 5" id="KW-0378">Hydrolase</keyword>
<dbReference type="NCBIfam" id="TIGR00250">
    <property type="entry name" value="RNAse_H_YqgF"/>
    <property type="match status" value="1"/>
</dbReference>
<dbReference type="SUPFAM" id="SSF53098">
    <property type="entry name" value="Ribonuclease H-like"/>
    <property type="match status" value="1"/>
</dbReference>
<evidence type="ECO:0000313" key="7">
    <source>
        <dbReference type="EMBL" id="BAL58510.1"/>
    </source>
</evidence>
<evidence type="ECO:0000256" key="4">
    <source>
        <dbReference type="ARBA" id="ARBA00022801"/>
    </source>
</evidence>
<dbReference type="SMART" id="SM00732">
    <property type="entry name" value="YqgFc"/>
    <property type="match status" value="1"/>
</dbReference>
<dbReference type="InterPro" id="IPR005227">
    <property type="entry name" value="YqgF"/>
</dbReference>
<gene>
    <name evidence="7" type="ORF">HGMM_OP2C060</name>
</gene>
<proteinExistence type="inferred from homology"/>
<dbReference type="HAMAP" id="MF_00651">
    <property type="entry name" value="Nuclease_YqgF"/>
    <property type="match status" value="1"/>
</dbReference>
<dbReference type="InterPro" id="IPR006641">
    <property type="entry name" value="YqgF/RNaseH-like_dom"/>
</dbReference>
<organism evidence="7">
    <name type="scientific">Acetithermum autotrophicum</name>
    <dbReference type="NCBI Taxonomy" id="1446466"/>
    <lineage>
        <taxon>Bacteria</taxon>
        <taxon>Candidatus Bipolaricaulota</taxon>
        <taxon>Candidatus Acetithermum</taxon>
    </lineage>
</organism>
<dbReference type="InterPro" id="IPR037027">
    <property type="entry name" value="YqgF/RNaseH-like_dom_sf"/>
</dbReference>
<protein>
    <recommendedName>
        <fullName evidence="5">Putative pre-16S rRNA nuclease</fullName>
        <ecNumber evidence="5">3.1.-.-</ecNumber>
    </recommendedName>
</protein>
<keyword evidence="1 5" id="KW-0963">Cytoplasm</keyword>
<keyword evidence="3 5" id="KW-0540">Nuclease</keyword>
<evidence type="ECO:0000256" key="5">
    <source>
        <dbReference type="HAMAP-Rule" id="MF_00651"/>
    </source>
</evidence>
<dbReference type="PANTHER" id="PTHR33317:SF4">
    <property type="entry name" value="POLYNUCLEOTIDYL TRANSFERASE, RIBONUCLEASE H-LIKE SUPERFAMILY PROTEIN"/>
    <property type="match status" value="1"/>
</dbReference>
<evidence type="ECO:0000256" key="2">
    <source>
        <dbReference type="ARBA" id="ARBA00022517"/>
    </source>
</evidence>
<dbReference type="Gene3D" id="3.30.420.140">
    <property type="entry name" value="YqgF/RNase H-like domain"/>
    <property type="match status" value="1"/>
</dbReference>